<comment type="caution">
    <text evidence="2">The sequence shown here is derived from an EMBL/GenBank/DDBJ whole genome shotgun (WGS) entry which is preliminary data.</text>
</comment>
<feature type="region of interest" description="Disordered" evidence="1">
    <location>
        <begin position="110"/>
        <end position="144"/>
    </location>
</feature>
<proteinExistence type="predicted"/>
<keyword evidence="3" id="KW-1185">Reference proteome</keyword>
<dbReference type="AlphaFoldDB" id="A0A8K0K509"/>
<dbReference type="OrthoDB" id="5817230at2759"/>
<dbReference type="EMBL" id="KZ308322">
    <property type="protein sequence ID" value="KAG8227400.1"/>
    <property type="molecule type" value="Genomic_DNA"/>
</dbReference>
<protein>
    <submittedName>
        <fullName evidence="2">Uncharacterized protein</fullName>
    </submittedName>
</protein>
<evidence type="ECO:0000256" key="1">
    <source>
        <dbReference type="SAM" id="MobiDB-lite"/>
    </source>
</evidence>
<sequence length="285" mass="30681">MGKERGTGVWGREATVKQKGWGIEGAEGERRVRRGRKQEPEEGKCRGVGLRDQQPAGAGAGGYPKRIVEHVFQADSKSEGIVMSPCVSSRCGKERQRKIYCSFVSGFATESSRRKPPSEDPKISAESGQEPRLLGPCTRRGHKGERGEVGGDCLGRAGGCVKVAGRGVDGDGGCSRRYLWACGCHGGNMGCAMSAEERAALARSKQIEKNLKEDGIQAAKDIKLLLLDLPKSDIEEKELRLESSNLPRRPPLEVAMAHARELVHLMSASGLGSCAFASVDDLLNH</sequence>
<feature type="region of interest" description="Disordered" evidence="1">
    <location>
        <begin position="1"/>
        <end position="62"/>
    </location>
</feature>
<reference evidence="2" key="2">
    <citation type="submission" date="2017-10" db="EMBL/GenBank/DDBJ databases">
        <title>Ladona fulva Genome sequencing and assembly.</title>
        <authorList>
            <person name="Murali S."/>
            <person name="Richards S."/>
            <person name="Bandaranaike D."/>
            <person name="Bellair M."/>
            <person name="Blankenburg K."/>
            <person name="Chao H."/>
            <person name="Dinh H."/>
            <person name="Doddapaneni H."/>
            <person name="Dugan-Rocha S."/>
            <person name="Elkadiri S."/>
            <person name="Gnanaolivu R."/>
            <person name="Hernandez B."/>
            <person name="Skinner E."/>
            <person name="Javaid M."/>
            <person name="Lee S."/>
            <person name="Li M."/>
            <person name="Ming W."/>
            <person name="Munidasa M."/>
            <person name="Muniz J."/>
            <person name="Nguyen L."/>
            <person name="Hughes D."/>
            <person name="Osuji N."/>
            <person name="Pu L.-L."/>
            <person name="Puazo M."/>
            <person name="Qu C."/>
            <person name="Quiroz J."/>
            <person name="Raj R."/>
            <person name="Weissenberger G."/>
            <person name="Xin Y."/>
            <person name="Zou X."/>
            <person name="Han Y."/>
            <person name="Worley K."/>
            <person name="Muzny D."/>
            <person name="Gibbs R."/>
        </authorList>
    </citation>
    <scope>NUCLEOTIDE SEQUENCE</scope>
    <source>
        <strain evidence="2">Sampled in the wild</strain>
    </source>
</reference>
<dbReference type="Proteomes" id="UP000792457">
    <property type="component" value="Unassembled WGS sequence"/>
</dbReference>
<name>A0A8K0K509_LADFU</name>
<evidence type="ECO:0000313" key="3">
    <source>
        <dbReference type="Proteomes" id="UP000792457"/>
    </source>
</evidence>
<accession>A0A8K0K509</accession>
<evidence type="ECO:0000313" key="2">
    <source>
        <dbReference type="EMBL" id="KAG8227400.1"/>
    </source>
</evidence>
<gene>
    <name evidence="2" type="ORF">J437_LFUL000409</name>
</gene>
<reference evidence="2" key="1">
    <citation type="submission" date="2013-04" db="EMBL/GenBank/DDBJ databases">
        <authorList>
            <person name="Qu J."/>
            <person name="Murali S.C."/>
            <person name="Bandaranaike D."/>
            <person name="Bellair M."/>
            <person name="Blankenburg K."/>
            <person name="Chao H."/>
            <person name="Dinh H."/>
            <person name="Doddapaneni H."/>
            <person name="Downs B."/>
            <person name="Dugan-Rocha S."/>
            <person name="Elkadiri S."/>
            <person name="Gnanaolivu R.D."/>
            <person name="Hernandez B."/>
            <person name="Javaid M."/>
            <person name="Jayaseelan J.C."/>
            <person name="Lee S."/>
            <person name="Li M."/>
            <person name="Ming W."/>
            <person name="Munidasa M."/>
            <person name="Muniz J."/>
            <person name="Nguyen L."/>
            <person name="Ongeri F."/>
            <person name="Osuji N."/>
            <person name="Pu L.-L."/>
            <person name="Puazo M."/>
            <person name="Qu C."/>
            <person name="Quiroz J."/>
            <person name="Raj R."/>
            <person name="Weissenberger G."/>
            <person name="Xin Y."/>
            <person name="Zou X."/>
            <person name="Han Y."/>
            <person name="Richards S."/>
            <person name="Worley K."/>
            <person name="Muzny D."/>
            <person name="Gibbs R."/>
        </authorList>
    </citation>
    <scope>NUCLEOTIDE SEQUENCE</scope>
    <source>
        <strain evidence="2">Sampled in the wild</strain>
    </source>
</reference>
<feature type="compositionally biased region" description="Basic and acidic residues" evidence="1">
    <location>
        <begin position="111"/>
        <end position="123"/>
    </location>
</feature>
<organism evidence="2 3">
    <name type="scientific">Ladona fulva</name>
    <name type="common">Scarce chaser dragonfly</name>
    <name type="synonym">Libellula fulva</name>
    <dbReference type="NCBI Taxonomy" id="123851"/>
    <lineage>
        <taxon>Eukaryota</taxon>
        <taxon>Metazoa</taxon>
        <taxon>Ecdysozoa</taxon>
        <taxon>Arthropoda</taxon>
        <taxon>Hexapoda</taxon>
        <taxon>Insecta</taxon>
        <taxon>Pterygota</taxon>
        <taxon>Palaeoptera</taxon>
        <taxon>Odonata</taxon>
        <taxon>Epiprocta</taxon>
        <taxon>Anisoptera</taxon>
        <taxon>Libelluloidea</taxon>
        <taxon>Libellulidae</taxon>
        <taxon>Ladona</taxon>
    </lineage>
</organism>